<dbReference type="InterPro" id="IPR012338">
    <property type="entry name" value="Beta-lactam/transpept-like"/>
</dbReference>
<feature type="signal peptide" evidence="6">
    <location>
        <begin position="1"/>
        <end position="19"/>
    </location>
</feature>
<evidence type="ECO:0000259" key="7">
    <source>
        <dbReference type="Pfam" id="PF13354"/>
    </source>
</evidence>
<organism evidence="8 9">
    <name type="scientific">Mammaliicoccus lentus</name>
    <name type="common">Staphylococcus lentus</name>
    <dbReference type="NCBI Taxonomy" id="42858"/>
    <lineage>
        <taxon>Bacteria</taxon>
        <taxon>Bacillati</taxon>
        <taxon>Bacillota</taxon>
        <taxon>Bacilli</taxon>
        <taxon>Bacillales</taxon>
        <taxon>Staphylococcaceae</taxon>
        <taxon>Mammaliicoccus</taxon>
    </lineage>
</organism>
<gene>
    <name evidence="8" type="primary">bla</name>
    <name evidence="8" type="ORF">PYH69_00365</name>
</gene>
<keyword evidence="6" id="KW-0732">Signal</keyword>
<evidence type="ECO:0000256" key="1">
    <source>
        <dbReference type="ARBA" id="ARBA00009009"/>
    </source>
</evidence>
<protein>
    <recommendedName>
        <fullName evidence="2 5">Beta-lactamase</fullName>
        <ecNumber evidence="2 5">3.5.2.6</ecNumber>
    </recommendedName>
</protein>
<evidence type="ECO:0000313" key="9">
    <source>
        <dbReference type="Proteomes" id="UP001223261"/>
    </source>
</evidence>
<dbReference type="InterPro" id="IPR045155">
    <property type="entry name" value="Beta-lactam_cat"/>
</dbReference>
<dbReference type="PRINTS" id="PR00118">
    <property type="entry name" value="BLACTAMASEA"/>
</dbReference>
<dbReference type="RefSeq" id="WP_064205282.1">
    <property type="nucleotide sequence ID" value="NZ_CP059679.1"/>
</dbReference>
<dbReference type="GO" id="GO:0030655">
    <property type="term" value="P:beta-lactam antibiotic catabolic process"/>
    <property type="evidence" value="ECO:0007669"/>
    <property type="project" value="InterPro"/>
</dbReference>
<dbReference type="GO" id="GO:0046677">
    <property type="term" value="P:response to antibiotic"/>
    <property type="evidence" value="ECO:0007669"/>
    <property type="project" value="UniProtKB-UniRule"/>
</dbReference>
<comment type="catalytic activity">
    <reaction evidence="5">
        <text>a beta-lactam + H2O = a substituted beta-amino acid</text>
        <dbReference type="Rhea" id="RHEA:20401"/>
        <dbReference type="ChEBI" id="CHEBI:15377"/>
        <dbReference type="ChEBI" id="CHEBI:35627"/>
        <dbReference type="ChEBI" id="CHEBI:140347"/>
        <dbReference type="EC" id="3.5.2.6"/>
    </reaction>
</comment>
<dbReference type="InterPro" id="IPR000871">
    <property type="entry name" value="Beta-lactam_class-A"/>
</dbReference>
<evidence type="ECO:0000313" key="8">
    <source>
        <dbReference type="EMBL" id="WHI60139.1"/>
    </source>
</evidence>
<dbReference type="PANTHER" id="PTHR35333">
    <property type="entry name" value="BETA-LACTAMASE"/>
    <property type="match status" value="1"/>
</dbReference>
<sequence>MKKLIILSVLVLVLSACNNKDSNNSAIDKIEKKYDANVGMYALNTQNGEELSFNEDKRFAYASTLKAVSSAMLLEKVPSNKLDKKIHISKDDIVTYSPVLEKYVDKEITLKKLIEANMLYSDNTANNKVIDELGGYKEVKKRLVDLGDTMTYPSRKEPDLNLYTPKDKRDTTTPLAFGKTLNKLIIDGNLSKSNKDFLMNLMLKNKSGDTLIKDGAPSDFKVMDKSGQAVTYGSRNDVAFIYPKGQDKPIILVIFTNKNNKDAKPNDKIVSEVAEEVLKNISE</sequence>
<dbReference type="NCBIfam" id="NF033141">
    <property type="entry name" value="blaZ_gen"/>
    <property type="match status" value="1"/>
</dbReference>
<dbReference type="PROSITE" id="PS00146">
    <property type="entry name" value="BETA_LACTAMASE_A"/>
    <property type="match status" value="1"/>
</dbReference>
<evidence type="ECO:0000256" key="2">
    <source>
        <dbReference type="ARBA" id="ARBA00012865"/>
    </source>
</evidence>
<dbReference type="GO" id="GO:0008800">
    <property type="term" value="F:beta-lactamase activity"/>
    <property type="evidence" value="ECO:0007669"/>
    <property type="project" value="UniProtKB-UniRule"/>
</dbReference>
<dbReference type="EC" id="3.5.2.6" evidence="2 5"/>
<dbReference type="EMBL" id="CP118848">
    <property type="protein sequence ID" value="WHI60139.1"/>
    <property type="molecule type" value="Genomic_DNA"/>
</dbReference>
<accession>A0AAX3W4I7</accession>
<evidence type="ECO:0000256" key="4">
    <source>
        <dbReference type="ARBA" id="ARBA00023251"/>
    </source>
</evidence>
<feature type="domain" description="Beta-lactamase class A catalytic" evidence="7">
    <location>
        <begin position="39"/>
        <end position="256"/>
    </location>
</feature>
<keyword evidence="3 5" id="KW-0378">Hydrolase</keyword>
<comment type="similarity">
    <text evidence="1 5">Belongs to the class-A beta-lactamase family.</text>
</comment>
<dbReference type="PROSITE" id="PS51257">
    <property type="entry name" value="PROKAR_LIPOPROTEIN"/>
    <property type="match status" value="1"/>
</dbReference>
<proteinExistence type="inferred from homology"/>
<evidence type="ECO:0000256" key="5">
    <source>
        <dbReference type="RuleBase" id="RU361140"/>
    </source>
</evidence>
<dbReference type="InterPro" id="IPR058138">
    <property type="entry name" value="BlaZ"/>
</dbReference>
<dbReference type="SUPFAM" id="SSF56601">
    <property type="entry name" value="beta-lactamase/transpeptidase-like"/>
    <property type="match status" value="1"/>
</dbReference>
<dbReference type="NCBIfam" id="NF033103">
    <property type="entry name" value="bla_class_A"/>
    <property type="match status" value="1"/>
</dbReference>
<reference evidence="8" key="1">
    <citation type="journal article" date="2023" name="Antibiotics">
        <title>Prevalence and Molecular Characterization of Methicillin-Resistant Staphylococci (MRS) and Mammaliicocci (MRM) in Dromedary Camels from Algeria: First Detection of SCCmec-mecC Hybrid in Methicillin-Resistant Mammaliicoccus lentus.</title>
        <authorList>
            <person name="Belhout C."/>
            <person name="Boyen F."/>
            <person name="Vereecke N."/>
            <person name="Theuns S."/>
            <person name="Taibi N."/>
            <person name="Stegger M."/>
            <person name="de la Fe-Rodriguez P.Y."/>
            <person name="Bouayad L."/>
            <person name="Elgroud R."/>
            <person name="Butaye P."/>
        </authorList>
    </citation>
    <scope>NUCLEOTIDE SEQUENCE</scope>
    <source>
        <strain evidence="8">7048</strain>
    </source>
</reference>
<name>A0AAX3W4I7_MAMLE</name>
<dbReference type="AlphaFoldDB" id="A0AAX3W4I7"/>
<dbReference type="InterPro" id="IPR023650">
    <property type="entry name" value="Beta-lactam_class-A_AS"/>
</dbReference>
<dbReference type="Gene3D" id="3.40.710.10">
    <property type="entry name" value="DD-peptidase/beta-lactamase superfamily"/>
    <property type="match status" value="1"/>
</dbReference>
<evidence type="ECO:0000256" key="6">
    <source>
        <dbReference type="SAM" id="SignalP"/>
    </source>
</evidence>
<keyword evidence="4 5" id="KW-0046">Antibiotic resistance</keyword>
<evidence type="ECO:0000256" key="3">
    <source>
        <dbReference type="ARBA" id="ARBA00022801"/>
    </source>
</evidence>
<dbReference type="Proteomes" id="UP001223261">
    <property type="component" value="Chromosome"/>
</dbReference>
<feature type="chain" id="PRO_5043556391" description="Beta-lactamase" evidence="6">
    <location>
        <begin position="20"/>
        <end position="283"/>
    </location>
</feature>
<dbReference type="Pfam" id="PF13354">
    <property type="entry name" value="Beta-lactamase2"/>
    <property type="match status" value="1"/>
</dbReference>
<dbReference type="PANTHER" id="PTHR35333:SF3">
    <property type="entry name" value="BETA-LACTAMASE-TYPE TRANSPEPTIDASE FOLD CONTAINING PROTEIN"/>
    <property type="match status" value="1"/>
</dbReference>